<reference evidence="3 4" key="1">
    <citation type="journal article" date="2018" name="Nat. Ecol. Evol.">
        <title>Pezizomycetes genomes reveal the molecular basis of ectomycorrhizal truffle lifestyle.</title>
        <authorList>
            <person name="Murat C."/>
            <person name="Payen T."/>
            <person name="Noel B."/>
            <person name="Kuo A."/>
            <person name="Morin E."/>
            <person name="Chen J."/>
            <person name="Kohler A."/>
            <person name="Krizsan K."/>
            <person name="Balestrini R."/>
            <person name="Da Silva C."/>
            <person name="Montanini B."/>
            <person name="Hainaut M."/>
            <person name="Levati E."/>
            <person name="Barry K.W."/>
            <person name="Belfiori B."/>
            <person name="Cichocki N."/>
            <person name="Clum A."/>
            <person name="Dockter R.B."/>
            <person name="Fauchery L."/>
            <person name="Guy J."/>
            <person name="Iotti M."/>
            <person name="Le Tacon F."/>
            <person name="Lindquist E.A."/>
            <person name="Lipzen A."/>
            <person name="Malagnac F."/>
            <person name="Mello A."/>
            <person name="Molinier V."/>
            <person name="Miyauchi S."/>
            <person name="Poulain J."/>
            <person name="Riccioni C."/>
            <person name="Rubini A."/>
            <person name="Sitrit Y."/>
            <person name="Splivallo R."/>
            <person name="Traeger S."/>
            <person name="Wang M."/>
            <person name="Zifcakova L."/>
            <person name="Wipf D."/>
            <person name="Zambonelli A."/>
            <person name="Paolocci F."/>
            <person name="Nowrousian M."/>
            <person name="Ottonello S."/>
            <person name="Baldrian P."/>
            <person name="Spatafora J.W."/>
            <person name="Henrissat B."/>
            <person name="Nagy L.G."/>
            <person name="Aury J.M."/>
            <person name="Wincker P."/>
            <person name="Grigoriev I.V."/>
            <person name="Bonfante P."/>
            <person name="Martin F.M."/>
        </authorList>
    </citation>
    <scope>NUCLEOTIDE SEQUENCE [LARGE SCALE GENOMIC DNA]</scope>
    <source>
        <strain evidence="3 4">RN42</strain>
    </source>
</reference>
<feature type="region of interest" description="Disordered" evidence="2">
    <location>
        <begin position="1"/>
        <end position="112"/>
    </location>
</feature>
<name>A0A3N4HYU2_ASCIM</name>
<dbReference type="EMBL" id="ML119704">
    <property type="protein sequence ID" value="RPA79033.1"/>
    <property type="molecule type" value="Genomic_DNA"/>
</dbReference>
<dbReference type="Proteomes" id="UP000275078">
    <property type="component" value="Unassembled WGS sequence"/>
</dbReference>
<feature type="region of interest" description="Disordered" evidence="2">
    <location>
        <begin position="293"/>
        <end position="314"/>
    </location>
</feature>
<evidence type="ECO:0000256" key="2">
    <source>
        <dbReference type="SAM" id="MobiDB-lite"/>
    </source>
</evidence>
<feature type="compositionally biased region" description="Pro residues" evidence="2">
    <location>
        <begin position="210"/>
        <end position="233"/>
    </location>
</feature>
<protein>
    <submittedName>
        <fullName evidence="3">Uncharacterized protein</fullName>
    </submittedName>
</protein>
<sequence>MGDRDPPENNHDGDRQSRQKSTMSIANLSGHPAPNFPRSTDSNFRTLPALSTLGPTANNQQPANFFRSSYHGSSDTRGGMQMVPPLPIPSALPTYQAQNAGSEMGRRMDWEENTGKKRRIETATADMSQIHHISSLRLERDDRGHDREGLRGGEVRVYKPFGDREYAVPGESLLTTHLGRLAPADRPPHLPPSQVLPPIPPPLQRHIRSGPPPAPPPGLPPPPPPPHVRLPPPEPKRPTTTSPFDPSTRTNSVSSHTSPNASPLPYSMEVDEVNRKLQDIHDLIQSLVLLPTDAGEDSQPSTPSRLPPISSPLTPDSLMPALVRLEQPLQQAREVLNDALSRNTSKTGSEAPPKKGKKKKTLEQKYEELEDELDAMTADRDRYKIICEDLEERVEKLEKTILSSASDRNRDLQQYMQMLDNAAKMERVRPATRRVAEVCGGGSSASMAELELLRKKNAELEEKAAKLESVMNEFRSVADRLQGT</sequence>
<keyword evidence="4" id="KW-1185">Reference proteome</keyword>
<feature type="compositionally biased region" description="Basic and acidic residues" evidence="2">
    <location>
        <begin position="1"/>
        <end position="17"/>
    </location>
</feature>
<feature type="coiled-coil region" evidence="1">
    <location>
        <begin position="443"/>
        <end position="477"/>
    </location>
</feature>
<feature type="compositionally biased region" description="Polar residues" evidence="2">
    <location>
        <begin position="53"/>
        <end position="76"/>
    </location>
</feature>
<feature type="region of interest" description="Disordered" evidence="2">
    <location>
        <begin position="340"/>
        <end position="362"/>
    </location>
</feature>
<feature type="region of interest" description="Disordered" evidence="2">
    <location>
        <begin position="181"/>
        <end position="270"/>
    </location>
</feature>
<keyword evidence="1" id="KW-0175">Coiled coil</keyword>
<dbReference type="AlphaFoldDB" id="A0A3N4HYU2"/>
<evidence type="ECO:0000313" key="4">
    <source>
        <dbReference type="Proteomes" id="UP000275078"/>
    </source>
</evidence>
<organism evidence="3 4">
    <name type="scientific">Ascobolus immersus RN42</name>
    <dbReference type="NCBI Taxonomy" id="1160509"/>
    <lineage>
        <taxon>Eukaryota</taxon>
        <taxon>Fungi</taxon>
        <taxon>Dikarya</taxon>
        <taxon>Ascomycota</taxon>
        <taxon>Pezizomycotina</taxon>
        <taxon>Pezizomycetes</taxon>
        <taxon>Pezizales</taxon>
        <taxon>Ascobolaceae</taxon>
        <taxon>Ascobolus</taxon>
    </lineage>
</organism>
<evidence type="ECO:0000313" key="3">
    <source>
        <dbReference type="EMBL" id="RPA79033.1"/>
    </source>
</evidence>
<feature type="compositionally biased region" description="Pro residues" evidence="2">
    <location>
        <begin position="189"/>
        <end position="203"/>
    </location>
</feature>
<proteinExistence type="predicted"/>
<feature type="compositionally biased region" description="Polar residues" evidence="2">
    <location>
        <begin position="239"/>
        <end position="261"/>
    </location>
</feature>
<gene>
    <name evidence="3" type="ORF">BJ508DRAFT_150369</name>
</gene>
<accession>A0A3N4HYU2</accession>
<evidence type="ECO:0000256" key="1">
    <source>
        <dbReference type="SAM" id="Coils"/>
    </source>
</evidence>